<dbReference type="KEGG" id="mmyr:MXMO3_01694"/>
<name>A0A2R4MDY2_9HYPH</name>
<dbReference type="EMBL" id="CP021330">
    <property type="protein sequence ID" value="AVX04220.1"/>
    <property type="molecule type" value="Genomic_DNA"/>
</dbReference>
<reference evidence="1 2" key="1">
    <citation type="submission" date="2017-05" db="EMBL/GenBank/DDBJ databases">
        <title>Genome Analysis of Maritalea myrionectae HL2708#5.</title>
        <authorList>
            <consortium name="Cotde Inc.-PKNU"/>
            <person name="Jang D."/>
            <person name="Oh H.-M."/>
        </authorList>
    </citation>
    <scope>NUCLEOTIDE SEQUENCE [LARGE SCALE GENOMIC DNA]</scope>
    <source>
        <strain evidence="1 2">HL2708#5</strain>
    </source>
</reference>
<sequence length="69" mass="7636">MTESLGEALPAKMKFIREEVIPAYQSIGPAGNLAIAMMNQSLTIAEKALAEGDLVQMMRSYEDLKDYKL</sequence>
<accession>A0A2R4MDY2</accession>
<gene>
    <name evidence="1" type="ORF">MXMO3_01694</name>
</gene>
<evidence type="ECO:0000313" key="2">
    <source>
        <dbReference type="Proteomes" id="UP000258927"/>
    </source>
</evidence>
<organism evidence="1 2">
    <name type="scientific">Maritalea myrionectae</name>
    <dbReference type="NCBI Taxonomy" id="454601"/>
    <lineage>
        <taxon>Bacteria</taxon>
        <taxon>Pseudomonadati</taxon>
        <taxon>Pseudomonadota</taxon>
        <taxon>Alphaproteobacteria</taxon>
        <taxon>Hyphomicrobiales</taxon>
        <taxon>Devosiaceae</taxon>
        <taxon>Maritalea</taxon>
    </lineage>
</organism>
<dbReference type="AlphaFoldDB" id="A0A2R4MDY2"/>
<keyword evidence="2" id="KW-1185">Reference proteome</keyword>
<proteinExistence type="predicted"/>
<evidence type="ECO:0000313" key="1">
    <source>
        <dbReference type="EMBL" id="AVX04220.1"/>
    </source>
</evidence>
<dbReference type="RefSeq" id="WP_117395566.1">
    <property type="nucleotide sequence ID" value="NZ_CP021330.1"/>
</dbReference>
<dbReference type="Proteomes" id="UP000258927">
    <property type="component" value="Chromosome"/>
</dbReference>
<protein>
    <submittedName>
        <fullName evidence="1">Uncharacterized protein</fullName>
    </submittedName>
</protein>